<dbReference type="GO" id="GO:0005886">
    <property type="term" value="C:plasma membrane"/>
    <property type="evidence" value="ECO:0007669"/>
    <property type="project" value="UniProtKB-SubCell"/>
</dbReference>
<gene>
    <name evidence="10" type="ORF">ETSY1_08790</name>
</gene>
<feature type="transmembrane region" description="Helical" evidence="8">
    <location>
        <begin position="478"/>
        <end position="499"/>
    </location>
</feature>
<dbReference type="HOGENOM" id="CLU_000960_28_0_7"/>
<feature type="transmembrane region" description="Helical" evidence="8">
    <location>
        <begin position="137"/>
        <end position="157"/>
    </location>
</feature>
<dbReference type="PROSITE" id="PS50850">
    <property type="entry name" value="MFS"/>
    <property type="match status" value="1"/>
</dbReference>
<proteinExistence type="inferred from homology"/>
<sequence>MSAPNPAYKWWVALTVVPAGLIQAVDATSVSIAVPNMMTSLRADLDQIQWVVTISMVMQTLLMPTSGWLSSRLGQRRLFISGLMLVIAATLLCTFAWSLASLIFFRAILGMGAGMVQPMTMAILFRVFPPEQRGTAMGLFNSSIALGLIIGRFGGFLVDAFDWRMIFFLTLPFSISSGALAFFILRDEAPSSQQTRVDMWGILTMGGFLVPLMIALARGRFEGWDSALIRGLFAASACSFAAFLIIELRIQNPLVDLRLYRNFNFAMGSLVQFLVSILFSSSTFLINIFLQLVYQFTPTQVGILMFPQGIVYGIGSLGAGRLSDYMNPRIPLLIGLVGFAFVYFWLGSLSPVATSAILMTMMCLRSLSFSCVNSPNSLMTLRALPEDKVPMGSGLFAVSRGIASTVSVALTASFLEHQRAIHAIDLAQQQAAITLPSEWAMTALRDTFLGAGDHLGLAGVKAAAQFYRMLLSEATVTAYQDIFLLSGFISLFNIIPALLRRRKAAATSKAAPVETEPADKASTRVR</sequence>
<feature type="transmembrane region" description="Helical" evidence="8">
    <location>
        <begin position="228"/>
        <end position="250"/>
    </location>
</feature>
<keyword evidence="5 8" id="KW-0812">Transmembrane</keyword>
<dbReference type="AlphaFoldDB" id="W4LSQ6"/>
<feature type="transmembrane region" description="Helical" evidence="8">
    <location>
        <begin position="163"/>
        <end position="185"/>
    </location>
</feature>
<keyword evidence="6 8" id="KW-1133">Transmembrane helix</keyword>
<dbReference type="NCBIfam" id="TIGR00711">
    <property type="entry name" value="efflux_EmrB"/>
    <property type="match status" value="1"/>
</dbReference>
<reference evidence="10 11" key="1">
    <citation type="journal article" date="2014" name="Nature">
        <title>An environmental bacterial taxon with a large and distinct metabolic repertoire.</title>
        <authorList>
            <person name="Wilson M.C."/>
            <person name="Mori T."/>
            <person name="Ruckert C."/>
            <person name="Uria A.R."/>
            <person name="Helf M.J."/>
            <person name="Takada K."/>
            <person name="Gernert C."/>
            <person name="Steffens U.A."/>
            <person name="Heycke N."/>
            <person name="Schmitt S."/>
            <person name="Rinke C."/>
            <person name="Helfrich E.J."/>
            <person name="Brachmann A.O."/>
            <person name="Gurgui C."/>
            <person name="Wakimoto T."/>
            <person name="Kracht M."/>
            <person name="Crusemann M."/>
            <person name="Hentschel U."/>
            <person name="Abe I."/>
            <person name="Matsunaga S."/>
            <person name="Kalinowski J."/>
            <person name="Takeyama H."/>
            <person name="Piel J."/>
        </authorList>
    </citation>
    <scope>NUCLEOTIDE SEQUENCE [LARGE SCALE GENOMIC DNA]</scope>
    <source>
        <strain evidence="11">TSY1</strain>
    </source>
</reference>
<dbReference type="PANTHER" id="PTHR42718">
    <property type="entry name" value="MAJOR FACILITATOR SUPERFAMILY MULTIDRUG TRANSPORTER MFSC"/>
    <property type="match status" value="1"/>
</dbReference>
<keyword evidence="3" id="KW-0813">Transport</keyword>
<feature type="transmembrane region" description="Helical" evidence="8">
    <location>
        <begin position="270"/>
        <end position="294"/>
    </location>
</feature>
<comment type="similarity">
    <text evidence="2">Belongs to the major facilitator superfamily. EmrB family.</text>
</comment>
<dbReference type="SUPFAM" id="SSF103473">
    <property type="entry name" value="MFS general substrate transporter"/>
    <property type="match status" value="1"/>
</dbReference>
<feature type="transmembrane region" description="Helical" evidence="8">
    <location>
        <begin position="78"/>
        <end position="97"/>
    </location>
</feature>
<protein>
    <recommendedName>
        <fullName evidence="9">Major facilitator superfamily (MFS) profile domain-containing protein</fullName>
    </recommendedName>
</protein>
<dbReference type="InterPro" id="IPR004638">
    <property type="entry name" value="EmrB-like"/>
</dbReference>
<evidence type="ECO:0000256" key="4">
    <source>
        <dbReference type="ARBA" id="ARBA00022475"/>
    </source>
</evidence>
<dbReference type="Gene3D" id="1.20.1250.20">
    <property type="entry name" value="MFS general substrate transporter like domains"/>
    <property type="match status" value="1"/>
</dbReference>
<keyword evidence="7 8" id="KW-0472">Membrane</keyword>
<comment type="subcellular location">
    <subcellularLocation>
        <location evidence="1">Cell membrane</location>
        <topology evidence="1">Multi-pass membrane protein</topology>
    </subcellularLocation>
</comment>
<dbReference type="InterPro" id="IPR020846">
    <property type="entry name" value="MFS_dom"/>
</dbReference>
<feature type="transmembrane region" description="Helical" evidence="8">
    <location>
        <begin position="330"/>
        <end position="346"/>
    </location>
</feature>
<feature type="transmembrane region" description="Helical" evidence="8">
    <location>
        <begin position="300"/>
        <end position="318"/>
    </location>
</feature>
<feature type="transmembrane region" description="Helical" evidence="8">
    <location>
        <begin position="103"/>
        <end position="125"/>
    </location>
</feature>
<dbReference type="EMBL" id="AZHW01000273">
    <property type="protein sequence ID" value="ETX01084.1"/>
    <property type="molecule type" value="Genomic_DNA"/>
</dbReference>
<organism evidence="10 11">
    <name type="scientific">Entotheonella factor</name>
    <dbReference type="NCBI Taxonomy" id="1429438"/>
    <lineage>
        <taxon>Bacteria</taxon>
        <taxon>Pseudomonadati</taxon>
        <taxon>Nitrospinota/Tectimicrobiota group</taxon>
        <taxon>Candidatus Tectimicrobiota</taxon>
        <taxon>Candidatus Entotheonellia</taxon>
        <taxon>Candidatus Entotheonellales</taxon>
        <taxon>Candidatus Entotheonellaceae</taxon>
        <taxon>Candidatus Entotheonella</taxon>
    </lineage>
</organism>
<comment type="caution">
    <text evidence="10">The sequence shown here is derived from an EMBL/GenBank/DDBJ whole genome shotgun (WGS) entry which is preliminary data.</text>
</comment>
<evidence type="ECO:0000256" key="3">
    <source>
        <dbReference type="ARBA" id="ARBA00022448"/>
    </source>
</evidence>
<keyword evidence="4" id="KW-1003">Cell membrane</keyword>
<dbReference type="InterPro" id="IPR036259">
    <property type="entry name" value="MFS_trans_sf"/>
</dbReference>
<dbReference type="InterPro" id="IPR011701">
    <property type="entry name" value="MFS"/>
</dbReference>
<keyword evidence="11" id="KW-1185">Reference proteome</keyword>
<dbReference type="Pfam" id="PF07690">
    <property type="entry name" value="MFS_1"/>
    <property type="match status" value="1"/>
</dbReference>
<name>W4LSQ6_ENTF1</name>
<feature type="transmembrane region" description="Helical" evidence="8">
    <location>
        <begin position="48"/>
        <end position="69"/>
    </location>
</feature>
<evidence type="ECO:0000256" key="7">
    <source>
        <dbReference type="ARBA" id="ARBA00023136"/>
    </source>
</evidence>
<dbReference type="Proteomes" id="UP000019141">
    <property type="component" value="Unassembled WGS sequence"/>
</dbReference>
<accession>W4LSQ6</accession>
<dbReference type="GO" id="GO:0022857">
    <property type="term" value="F:transmembrane transporter activity"/>
    <property type="evidence" value="ECO:0007669"/>
    <property type="project" value="InterPro"/>
</dbReference>
<evidence type="ECO:0000313" key="11">
    <source>
        <dbReference type="Proteomes" id="UP000019141"/>
    </source>
</evidence>
<dbReference type="Gene3D" id="1.20.1720.10">
    <property type="entry name" value="Multidrug resistance protein D"/>
    <property type="match status" value="1"/>
</dbReference>
<feature type="domain" description="Major facilitator superfamily (MFS) profile" evidence="9">
    <location>
        <begin position="12"/>
        <end position="505"/>
    </location>
</feature>
<evidence type="ECO:0000259" key="9">
    <source>
        <dbReference type="PROSITE" id="PS50850"/>
    </source>
</evidence>
<evidence type="ECO:0000256" key="2">
    <source>
        <dbReference type="ARBA" id="ARBA00008537"/>
    </source>
</evidence>
<evidence type="ECO:0000256" key="1">
    <source>
        <dbReference type="ARBA" id="ARBA00004651"/>
    </source>
</evidence>
<dbReference type="PANTHER" id="PTHR42718:SF9">
    <property type="entry name" value="MAJOR FACILITATOR SUPERFAMILY MULTIDRUG TRANSPORTER MFSC"/>
    <property type="match status" value="1"/>
</dbReference>
<evidence type="ECO:0000256" key="6">
    <source>
        <dbReference type="ARBA" id="ARBA00022989"/>
    </source>
</evidence>
<evidence type="ECO:0000256" key="5">
    <source>
        <dbReference type="ARBA" id="ARBA00022692"/>
    </source>
</evidence>
<evidence type="ECO:0000313" key="10">
    <source>
        <dbReference type="EMBL" id="ETX01084.1"/>
    </source>
</evidence>
<feature type="transmembrane region" description="Helical" evidence="8">
    <location>
        <begin position="197"/>
        <end position="216"/>
    </location>
</feature>
<evidence type="ECO:0000256" key="8">
    <source>
        <dbReference type="SAM" id="Phobius"/>
    </source>
</evidence>